<keyword evidence="5" id="KW-1185">Reference proteome</keyword>
<feature type="modified residue" description="Phosphohistidine" evidence="2">
    <location>
        <position position="86"/>
    </location>
</feature>
<gene>
    <name evidence="4" type="ORF">SAMN05421720_108153</name>
</gene>
<dbReference type="GO" id="GO:0000160">
    <property type="term" value="P:phosphorelay signal transduction system"/>
    <property type="evidence" value="ECO:0007669"/>
    <property type="project" value="UniProtKB-KW"/>
</dbReference>
<organism evidence="4 5">
    <name type="scientific">Rhodospira trueperi</name>
    <dbReference type="NCBI Taxonomy" id="69960"/>
    <lineage>
        <taxon>Bacteria</taxon>
        <taxon>Pseudomonadati</taxon>
        <taxon>Pseudomonadota</taxon>
        <taxon>Alphaproteobacteria</taxon>
        <taxon>Rhodospirillales</taxon>
        <taxon>Rhodospirillaceae</taxon>
        <taxon>Rhodospira</taxon>
    </lineage>
</organism>
<protein>
    <submittedName>
        <fullName evidence="4">Hpt domain-containing protein</fullName>
    </submittedName>
</protein>
<dbReference type="EMBL" id="FNAP01000008">
    <property type="protein sequence ID" value="SDE58180.1"/>
    <property type="molecule type" value="Genomic_DNA"/>
</dbReference>
<dbReference type="AlphaFoldDB" id="A0A1G7E3U7"/>
<dbReference type="RefSeq" id="WP_176793653.1">
    <property type="nucleotide sequence ID" value="NZ_FNAP01000008.1"/>
</dbReference>
<dbReference type="InterPro" id="IPR008207">
    <property type="entry name" value="Sig_transdc_His_kin_Hpt_dom"/>
</dbReference>
<dbReference type="InterPro" id="IPR036641">
    <property type="entry name" value="HPT_dom_sf"/>
</dbReference>
<dbReference type="Proteomes" id="UP000199412">
    <property type="component" value="Unassembled WGS sequence"/>
</dbReference>
<sequence>MGDSSDDQDATFIKPPDTLTTKVRMGSGGVDMATLEKAEAMIANLQGDYLEWAAEDLANLDQALAHYMSNPEDVAAANAEVFRVAHDMKGQGGSFGYGLVTEVGDRLCRLLDSIKGPPTEAQAKALTLHLEAMRIIFAQRMEGDGGSAGQALVAGLEQVVRKLSSRDPETRA</sequence>
<reference evidence="4 5" key="1">
    <citation type="submission" date="2016-10" db="EMBL/GenBank/DDBJ databases">
        <authorList>
            <person name="de Groot N.N."/>
        </authorList>
    </citation>
    <scope>NUCLEOTIDE SEQUENCE [LARGE SCALE GENOMIC DNA]</scope>
    <source>
        <strain evidence="4 5">ATCC 700224</strain>
    </source>
</reference>
<keyword evidence="2" id="KW-0597">Phosphoprotein</keyword>
<dbReference type="Gene3D" id="1.20.120.160">
    <property type="entry name" value="HPT domain"/>
    <property type="match status" value="1"/>
</dbReference>
<dbReference type="PROSITE" id="PS50894">
    <property type="entry name" value="HPT"/>
    <property type="match status" value="1"/>
</dbReference>
<keyword evidence="1" id="KW-0902">Two-component regulatory system</keyword>
<name>A0A1G7E3U7_9PROT</name>
<proteinExistence type="predicted"/>
<evidence type="ECO:0000256" key="2">
    <source>
        <dbReference type="PROSITE-ProRule" id="PRU00110"/>
    </source>
</evidence>
<evidence type="ECO:0000256" key="1">
    <source>
        <dbReference type="ARBA" id="ARBA00023012"/>
    </source>
</evidence>
<evidence type="ECO:0000313" key="5">
    <source>
        <dbReference type="Proteomes" id="UP000199412"/>
    </source>
</evidence>
<evidence type="ECO:0000313" key="4">
    <source>
        <dbReference type="EMBL" id="SDE58180.1"/>
    </source>
</evidence>
<evidence type="ECO:0000259" key="3">
    <source>
        <dbReference type="PROSITE" id="PS50894"/>
    </source>
</evidence>
<dbReference type="STRING" id="69960.SAMN05421720_108153"/>
<dbReference type="GO" id="GO:0004672">
    <property type="term" value="F:protein kinase activity"/>
    <property type="evidence" value="ECO:0007669"/>
    <property type="project" value="UniProtKB-ARBA"/>
</dbReference>
<feature type="domain" description="HPt" evidence="3">
    <location>
        <begin position="38"/>
        <end position="143"/>
    </location>
</feature>
<accession>A0A1G7E3U7</accession>
<dbReference type="SUPFAM" id="SSF47226">
    <property type="entry name" value="Histidine-containing phosphotransfer domain, HPT domain"/>
    <property type="match status" value="1"/>
</dbReference>
<dbReference type="Pfam" id="PF01627">
    <property type="entry name" value="Hpt"/>
    <property type="match status" value="1"/>
</dbReference>